<keyword evidence="2 6" id="KW-0698">rRNA processing</keyword>
<feature type="binding site" evidence="6">
    <location>
        <position position="76"/>
    </location>
    <ligand>
        <name>S-adenosyl-L-methionine</name>
        <dbReference type="ChEBI" id="CHEBI:59789"/>
    </ligand>
</feature>
<dbReference type="GO" id="GO:0070043">
    <property type="term" value="F:rRNA (guanine-N7-)-methyltransferase activity"/>
    <property type="evidence" value="ECO:0007669"/>
    <property type="project" value="UniProtKB-UniRule"/>
</dbReference>
<dbReference type="AlphaFoldDB" id="A0A1A9HXS5"/>
<reference evidence="7 8" key="1">
    <citation type="submission" date="2016-05" db="EMBL/GenBank/DDBJ databases">
        <title>Niabella ginsenosidivorans BS26 whole genome sequencing.</title>
        <authorList>
            <person name="Im W.T."/>
            <person name="Siddiqi M.Z."/>
        </authorList>
    </citation>
    <scope>NUCLEOTIDE SEQUENCE [LARGE SCALE GENOMIC DNA]</scope>
    <source>
        <strain evidence="7 8">BS26</strain>
    </source>
</reference>
<feature type="binding site" evidence="6">
    <location>
        <position position="71"/>
    </location>
    <ligand>
        <name>S-adenosyl-L-methionine</name>
        <dbReference type="ChEBI" id="CHEBI:59789"/>
    </ligand>
</feature>
<feature type="binding site" evidence="6">
    <location>
        <position position="136"/>
    </location>
    <ligand>
        <name>S-adenosyl-L-methionine</name>
        <dbReference type="ChEBI" id="CHEBI:59789"/>
    </ligand>
</feature>
<evidence type="ECO:0000256" key="2">
    <source>
        <dbReference type="ARBA" id="ARBA00022552"/>
    </source>
</evidence>
<keyword evidence="4 6" id="KW-0808">Transferase</keyword>
<protein>
    <recommendedName>
        <fullName evidence="6">Ribosomal RNA small subunit methyltransferase G</fullName>
        <ecNumber evidence="6">2.1.1.-</ecNumber>
    </recommendedName>
    <alternativeName>
        <fullName evidence="6">16S rRNA 7-methylguanosine methyltransferase</fullName>
        <shortName evidence="6">16S rRNA m7G methyltransferase</shortName>
    </alternativeName>
</protein>
<dbReference type="InterPro" id="IPR003682">
    <property type="entry name" value="rRNA_ssu_MeTfrase_G"/>
</dbReference>
<evidence type="ECO:0000256" key="1">
    <source>
        <dbReference type="ARBA" id="ARBA00022490"/>
    </source>
</evidence>
<dbReference type="OrthoDB" id="9808773at2"/>
<dbReference type="Pfam" id="PF02527">
    <property type="entry name" value="GidB"/>
    <property type="match status" value="1"/>
</dbReference>
<dbReference type="Gene3D" id="3.40.50.150">
    <property type="entry name" value="Vaccinia Virus protein VP39"/>
    <property type="match status" value="1"/>
</dbReference>
<dbReference type="Proteomes" id="UP000077667">
    <property type="component" value="Chromosome"/>
</dbReference>
<dbReference type="GO" id="GO:0005829">
    <property type="term" value="C:cytosol"/>
    <property type="evidence" value="ECO:0007669"/>
    <property type="project" value="TreeGrafter"/>
</dbReference>
<dbReference type="PANTHER" id="PTHR31760:SF0">
    <property type="entry name" value="S-ADENOSYL-L-METHIONINE-DEPENDENT METHYLTRANSFERASES SUPERFAMILY PROTEIN"/>
    <property type="match status" value="1"/>
</dbReference>
<comment type="function">
    <text evidence="6">Specifically methylates the N7 position of a guanine in 16S rRNA.</text>
</comment>
<evidence type="ECO:0000313" key="7">
    <source>
        <dbReference type="EMBL" id="ANH80186.1"/>
    </source>
</evidence>
<keyword evidence="5 6" id="KW-0949">S-adenosyl-L-methionine</keyword>
<evidence type="ECO:0000256" key="6">
    <source>
        <dbReference type="HAMAP-Rule" id="MF_00074"/>
    </source>
</evidence>
<comment type="caution">
    <text evidence="6">Lacks conserved residue(s) required for the propagation of feature annotation.</text>
</comment>
<evidence type="ECO:0000256" key="3">
    <source>
        <dbReference type="ARBA" id="ARBA00022603"/>
    </source>
</evidence>
<feature type="binding site" evidence="6">
    <location>
        <begin position="122"/>
        <end position="123"/>
    </location>
    <ligand>
        <name>S-adenosyl-L-methionine</name>
        <dbReference type="ChEBI" id="CHEBI:59789"/>
    </ligand>
</feature>
<dbReference type="InterPro" id="IPR029063">
    <property type="entry name" value="SAM-dependent_MTases_sf"/>
</dbReference>
<proteinExistence type="inferred from homology"/>
<dbReference type="CDD" id="cd02440">
    <property type="entry name" value="AdoMet_MTases"/>
    <property type="match status" value="1"/>
</dbReference>
<dbReference type="STRING" id="1176587.A8C56_03605"/>
<accession>A0A1A9HXS5</accession>
<evidence type="ECO:0000256" key="5">
    <source>
        <dbReference type="ARBA" id="ARBA00022691"/>
    </source>
</evidence>
<evidence type="ECO:0000256" key="4">
    <source>
        <dbReference type="ARBA" id="ARBA00022679"/>
    </source>
</evidence>
<dbReference type="SUPFAM" id="SSF53335">
    <property type="entry name" value="S-adenosyl-L-methionine-dependent methyltransferases"/>
    <property type="match status" value="1"/>
</dbReference>
<dbReference type="EMBL" id="CP015772">
    <property type="protein sequence ID" value="ANH80186.1"/>
    <property type="molecule type" value="Genomic_DNA"/>
</dbReference>
<dbReference type="PANTHER" id="PTHR31760">
    <property type="entry name" value="S-ADENOSYL-L-METHIONINE-DEPENDENT METHYLTRANSFERASES SUPERFAMILY PROTEIN"/>
    <property type="match status" value="1"/>
</dbReference>
<keyword evidence="8" id="KW-1185">Reference proteome</keyword>
<keyword evidence="1 6" id="KW-0963">Cytoplasm</keyword>
<organism evidence="7 8">
    <name type="scientific">Niabella ginsenosidivorans</name>
    <dbReference type="NCBI Taxonomy" id="1176587"/>
    <lineage>
        <taxon>Bacteria</taxon>
        <taxon>Pseudomonadati</taxon>
        <taxon>Bacteroidota</taxon>
        <taxon>Chitinophagia</taxon>
        <taxon>Chitinophagales</taxon>
        <taxon>Chitinophagaceae</taxon>
        <taxon>Niabella</taxon>
    </lineage>
</organism>
<dbReference type="HAMAP" id="MF_00074">
    <property type="entry name" value="16SrRNA_methyltr_G"/>
    <property type="match status" value="1"/>
</dbReference>
<dbReference type="RefSeq" id="WP_067752157.1">
    <property type="nucleotide sequence ID" value="NZ_CP015772.1"/>
</dbReference>
<name>A0A1A9HXS5_9BACT</name>
<dbReference type="NCBIfam" id="TIGR00138">
    <property type="entry name" value="rsmG_gidB"/>
    <property type="match status" value="1"/>
</dbReference>
<dbReference type="EC" id="2.1.1.-" evidence="6"/>
<dbReference type="PIRSF" id="PIRSF003078">
    <property type="entry name" value="GidB"/>
    <property type="match status" value="1"/>
</dbReference>
<sequence>MDIVLKYFDAFTPQQLEQLKALEGLYREWNEKINVISRKDIAGLYEKHVLHSLSIAAVFSFTAGTQIADLGAGGGFPGIPLAIFFPEVEFLLVDSIGKKLKVADGIAAAIGLKNISTRHSRIEEVKDRQFDFVVSRAVAPLKNLWQWSRPLIKKDNTPHTTNLIEQGVHAPGLICLKGGDLAQEISESGTRPHLLAISDLFTEPFFEEKYMVYVPK</sequence>
<keyword evidence="3 6" id="KW-0489">Methyltransferase</keyword>
<gene>
    <name evidence="6" type="primary">rsmG</name>
    <name evidence="7" type="ORF">A8C56_03605</name>
</gene>
<dbReference type="KEGG" id="nia:A8C56_03605"/>
<comment type="similarity">
    <text evidence="6">Belongs to the methyltransferase superfamily. RNA methyltransferase RsmG family.</text>
</comment>
<evidence type="ECO:0000313" key="8">
    <source>
        <dbReference type="Proteomes" id="UP000077667"/>
    </source>
</evidence>
<comment type="subcellular location">
    <subcellularLocation>
        <location evidence="6">Cytoplasm</location>
    </subcellularLocation>
</comment>